<reference evidence="2" key="1">
    <citation type="submission" date="2017-03" db="EMBL/GenBank/DDBJ databases">
        <authorList>
            <person name="Monnet C."/>
        </authorList>
    </citation>
    <scope>NUCLEOTIDE SEQUENCE [LARGE SCALE GENOMIC DNA]</scope>
    <source>
        <strain evidence="2">P10</strain>
    </source>
</reference>
<gene>
    <name evidence="1" type="ORF">BANT10_02534</name>
</gene>
<dbReference type="Proteomes" id="UP000234342">
    <property type="component" value="Unassembled WGS sequence"/>
</dbReference>
<organism evidence="1 2">
    <name type="scientific">Brevibacterium antiquum</name>
    <dbReference type="NCBI Taxonomy" id="234835"/>
    <lineage>
        <taxon>Bacteria</taxon>
        <taxon>Bacillati</taxon>
        <taxon>Actinomycetota</taxon>
        <taxon>Actinomycetes</taxon>
        <taxon>Micrococcales</taxon>
        <taxon>Brevibacteriaceae</taxon>
        <taxon>Brevibacterium</taxon>
    </lineage>
</organism>
<accession>A0A2H1K082</accession>
<evidence type="ECO:0008006" key="3">
    <source>
        <dbReference type="Google" id="ProtNLM"/>
    </source>
</evidence>
<dbReference type="Gene3D" id="3.40.960.10">
    <property type="entry name" value="VSR Endonuclease"/>
    <property type="match status" value="1"/>
</dbReference>
<proteinExistence type="predicted"/>
<dbReference type="SUPFAM" id="SSF52980">
    <property type="entry name" value="Restriction endonuclease-like"/>
    <property type="match status" value="1"/>
</dbReference>
<evidence type="ECO:0000313" key="1">
    <source>
        <dbReference type="EMBL" id="SMX92958.1"/>
    </source>
</evidence>
<dbReference type="EMBL" id="FXZE01000012">
    <property type="protein sequence ID" value="SMX92958.1"/>
    <property type="molecule type" value="Genomic_DNA"/>
</dbReference>
<dbReference type="InterPro" id="IPR011335">
    <property type="entry name" value="Restrct_endonuc-II-like"/>
</dbReference>
<evidence type="ECO:0000313" key="2">
    <source>
        <dbReference type="Proteomes" id="UP000234342"/>
    </source>
</evidence>
<protein>
    <recommendedName>
        <fullName evidence="3">DUF559 domain-containing protein</fullName>
    </recommendedName>
</protein>
<dbReference type="AlphaFoldDB" id="A0A2H1K082"/>
<name>A0A2H1K082_9MICO</name>
<keyword evidence="2" id="KW-1185">Reference proteome</keyword>
<sequence>MTSMFNDHRWELRDYPLLFEARKASERGITRHSLLHTPRYPVVVPGIRMDRETFVRFRTPIWADHSWQRDALRFRAALMKHPSIVAGHALAARLYGWPLPTNLMTDQLHVCTAEPNARIIQPLITLHRSKNFSQRMWFDLPILDAVDVFIGVGPDLLLHDLVKLGDAAIGNWHGRPQADLKELQTQVTERSFLRRRAHLLAAIDLMRPTVDSPAETDLRLWAIAVGLPEPVVHPQIHCPSLNWIVEPDLGYPDKKLALEYEGDHHRASKRQWTRDIERDEALRNEDWTVLKVTSRTNYRQLEAKIRLHLGL</sequence>